<dbReference type="InterPro" id="IPR004358">
    <property type="entry name" value="Sig_transdc_His_kin-like_C"/>
</dbReference>
<feature type="domain" description="Histidine kinase" evidence="8">
    <location>
        <begin position="884"/>
        <end position="1103"/>
    </location>
</feature>
<feature type="domain" description="PAS" evidence="10">
    <location>
        <begin position="567"/>
        <end position="637"/>
    </location>
</feature>
<evidence type="ECO:0000256" key="2">
    <source>
        <dbReference type="ARBA" id="ARBA00012438"/>
    </source>
</evidence>
<dbReference type="SMART" id="SM00065">
    <property type="entry name" value="GAF"/>
    <property type="match status" value="2"/>
</dbReference>
<organism evidence="12">
    <name type="scientific">Xanthomonas hortorum pv. gardneri</name>
    <dbReference type="NCBI Taxonomy" id="2754056"/>
    <lineage>
        <taxon>Bacteria</taxon>
        <taxon>Pseudomonadati</taxon>
        <taxon>Pseudomonadota</taxon>
        <taxon>Gammaproteobacteria</taxon>
        <taxon>Lysobacterales</taxon>
        <taxon>Lysobacteraceae</taxon>
        <taxon>Xanthomonas</taxon>
    </lineage>
</organism>
<evidence type="ECO:0000256" key="5">
    <source>
        <dbReference type="ARBA" id="ARBA00022777"/>
    </source>
</evidence>
<dbReference type="SUPFAM" id="SSF52172">
    <property type="entry name" value="CheY-like"/>
    <property type="match status" value="1"/>
</dbReference>
<dbReference type="PRINTS" id="PR00344">
    <property type="entry name" value="BCTRLSENSOR"/>
</dbReference>
<feature type="modified residue" description="4-aspartylphosphate" evidence="7">
    <location>
        <position position="1182"/>
    </location>
</feature>
<dbReference type="InterPro" id="IPR013656">
    <property type="entry name" value="PAS_4"/>
</dbReference>
<accession>A0A6V7DDD6</accession>
<evidence type="ECO:0000259" key="9">
    <source>
        <dbReference type="PROSITE" id="PS50110"/>
    </source>
</evidence>
<evidence type="ECO:0000256" key="3">
    <source>
        <dbReference type="ARBA" id="ARBA00022553"/>
    </source>
</evidence>
<comment type="catalytic activity">
    <reaction evidence="1">
        <text>ATP + protein L-histidine = ADP + protein N-phospho-L-histidine.</text>
        <dbReference type="EC" id="2.7.13.3"/>
    </reaction>
</comment>
<evidence type="ECO:0000259" key="11">
    <source>
        <dbReference type="PROSITE" id="PS50113"/>
    </source>
</evidence>
<dbReference type="Gene3D" id="1.10.287.130">
    <property type="match status" value="1"/>
</dbReference>
<dbReference type="InterPro" id="IPR029016">
    <property type="entry name" value="GAF-like_dom_sf"/>
</dbReference>
<dbReference type="InterPro" id="IPR000700">
    <property type="entry name" value="PAS-assoc_C"/>
</dbReference>
<gene>
    <name evidence="12" type="primary">rcsC_15</name>
    <name evidence="12" type="ORF">CFBP8129_22700</name>
</gene>
<sequence length="1261" mass="138278">MDSAVLPFAGLLPETSETAVLLHASTCATDTLLRNSAALRTTLSVCLHAQLPMLLVWGDASHCIYNDACIALLGERHPAAFGQPLATLTLATPTSARASNGAHVEATPAFHLAAWSCSPVLDAGERVGTLYVAGTPAANIRAAGSDPEPLAVSTALDQSPAFMAVLRGPDYIIESVNQRFHELVGERLLIGRPLVEAMPEIVDQGYLGLLDEVRRSGQPFIGESMTAYLQRTPGSALDETFVDFLYHPMRDSEGCIDAILVHGFDVTQQRRGESRDSFLLMLEDALQHVSDPRQIIDTSVRLLGEHLQANRCAFGLAGADGKTMHVISDHVQDMPSLQGDFPLEVAQGLRDALLENRPWFTTDATAPGAPDYVAEQYRRSGLRASLAIPLHKHGRLVAAIGVHQRAPRRWLSTEIELVRLVAARCWESMQRAKTQQQLAASEARLRRLADTLPQIIFIAAADGHPHYFNQRWYEYTGLNPADSDAAAWQQAHTADGLQLSAQAWTQALRGERAYEVECELRRHDGQTRWHLARALPVRGDDGSISEWIGTYTDIHDRRAFEQQLRESETRFRALCETVPAMIWMSDAQGDCVYWNPRWYDFTGQAEDQAMDQGWWDVMHPDDATRVRDAFEQSLQQRGEFLAEYRVRRHDGQYRWCIDNASPHFASDGRFLGHIGSLTDISERKHIEDATASDRAILSLITTGAPLQVVLDAIALSVEARGEIPLYCAVMVLDEVRKTLSFGSAPHFPIEYRGPFEASPIGLSGPPCARSAYLGRQVICEDIQADPSFSDHHAVSSALGIVACCVTPILDSNGQVLGTLNIYYDRTHLPSLREQAMARSASHLAGIVIERTRVDAKLKLSLQAETSARGQAEHASRVKDEFLATLSHELRTPLNAILGWSRLMQSDIFEPANLGKGMVIIERSARAQTQIIDDLLDMSAILSGKIRLQPEHFDIAGLARSTVELMQPAAFAREISLELDAPTQGELWFFGDAGRLQQVLTNLLSNALKFTAPGGTVRVALDIEDERLRLCVQDSGMGIAADFLPHVFDRFRQADAGTTRRVGGLGLGLSISRQLVDLHGGSLGASSEGEGKGSMFTIVLPFQHGVSDLRPASTETKQVGPLPADCHGRLEGVRLLLVDDDQDSREAVMQFLMHAGAQVHAAGSVDAAEQCLAQGQFDILVSDIAMPGRDGYDLIRTVRSGCADLPQHIPAIALTAYVREEDRDRAVIAGFDAHMGKPVEPPGLVDLIERLIMPKRALLDEV</sequence>
<keyword evidence="5 12" id="KW-0418">Kinase</keyword>
<reference evidence="12" key="1">
    <citation type="submission" date="2020-07" db="EMBL/GenBank/DDBJ databases">
        <authorList>
            <person name="Pothier F. J."/>
        </authorList>
    </citation>
    <scope>NUCLEOTIDE SEQUENCE</scope>
    <source>
        <strain evidence="12">CFBP 8129</strain>
    </source>
</reference>
<keyword evidence="4" id="KW-0808">Transferase</keyword>
<dbReference type="Gene3D" id="3.40.50.2300">
    <property type="match status" value="1"/>
</dbReference>
<dbReference type="InterPro" id="IPR003018">
    <property type="entry name" value="GAF"/>
</dbReference>
<feature type="domain" description="PAS" evidence="10">
    <location>
        <begin position="441"/>
        <end position="482"/>
    </location>
</feature>
<dbReference type="PROSITE" id="PS50112">
    <property type="entry name" value="PAS"/>
    <property type="match status" value="2"/>
</dbReference>
<dbReference type="InterPro" id="IPR036097">
    <property type="entry name" value="HisK_dim/P_sf"/>
</dbReference>
<feature type="domain" description="PAC" evidence="11">
    <location>
        <begin position="514"/>
        <end position="566"/>
    </location>
</feature>
<protein>
    <recommendedName>
        <fullName evidence="2">histidine kinase</fullName>
        <ecNumber evidence="2">2.7.13.3</ecNumber>
    </recommendedName>
</protein>
<evidence type="ECO:0000256" key="4">
    <source>
        <dbReference type="ARBA" id="ARBA00022679"/>
    </source>
</evidence>
<keyword evidence="3 7" id="KW-0597">Phosphoprotein</keyword>
<dbReference type="Pfam" id="PF08448">
    <property type="entry name" value="PAS_4"/>
    <property type="match status" value="1"/>
</dbReference>
<feature type="domain" description="PAC" evidence="11">
    <location>
        <begin position="640"/>
        <end position="692"/>
    </location>
</feature>
<dbReference type="NCBIfam" id="TIGR00229">
    <property type="entry name" value="sensory_box"/>
    <property type="match status" value="2"/>
</dbReference>
<dbReference type="InterPro" id="IPR001789">
    <property type="entry name" value="Sig_transdc_resp-reg_receiver"/>
</dbReference>
<proteinExistence type="predicted"/>
<dbReference type="InterPro" id="IPR005467">
    <property type="entry name" value="His_kinase_dom"/>
</dbReference>
<dbReference type="Gene3D" id="3.30.450.40">
    <property type="match status" value="2"/>
</dbReference>
<evidence type="ECO:0000256" key="1">
    <source>
        <dbReference type="ARBA" id="ARBA00000085"/>
    </source>
</evidence>
<dbReference type="Pfam" id="PF01590">
    <property type="entry name" value="GAF"/>
    <property type="match status" value="1"/>
</dbReference>
<dbReference type="PROSITE" id="PS50113">
    <property type="entry name" value="PAC"/>
    <property type="match status" value="2"/>
</dbReference>
<dbReference type="CDD" id="cd00082">
    <property type="entry name" value="HisKA"/>
    <property type="match status" value="1"/>
</dbReference>
<name>A0A6V7DDD6_9XANT</name>
<dbReference type="SMART" id="SM00388">
    <property type="entry name" value="HisKA"/>
    <property type="match status" value="1"/>
</dbReference>
<dbReference type="EMBL" id="LR828253">
    <property type="protein sequence ID" value="CAD0332475.1"/>
    <property type="molecule type" value="Genomic_DNA"/>
</dbReference>
<dbReference type="GO" id="GO:0000155">
    <property type="term" value="F:phosphorelay sensor kinase activity"/>
    <property type="evidence" value="ECO:0007669"/>
    <property type="project" value="InterPro"/>
</dbReference>
<evidence type="ECO:0000256" key="6">
    <source>
        <dbReference type="ARBA" id="ARBA00023012"/>
    </source>
</evidence>
<evidence type="ECO:0000256" key="7">
    <source>
        <dbReference type="PROSITE-ProRule" id="PRU00169"/>
    </source>
</evidence>
<dbReference type="FunFam" id="3.30.450.20:FF:000099">
    <property type="entry name" value="Sensory box sensor histidine kinase"/>
    <property type="match status" value="2"/>
</dbReference>
<dbReference type="InterPro" id="IPR003661">
    <property type="entry name" value="HisK_dim/P_dom"/>
</dbReference>
<dbReference type="GO" id="GO:0009927">
    <property type="term" value="F:histidine phosphotransfer kinase activity"/>
    <property type="evidence" value="ECO:0007669"/>
    <property type="project" value="TreeGrafter"/>
</dbReference>
<dbReference type="PANTHER" id="PTHR43047">
    <property type="entry name" value="TWO-COMPONENT HISTIDINE PROTEIN KINASE"/>
    <property type="match status" value="1"/>
</dbReference>
<dbReference type="SMART" id="SM00091">
    <property type="entry name" value="PAS"/>
    <property type="match status" value="3"/>
</dbReference>
<dbReference type="SUPFAM" id="SSF55874">
    <property type="entry name" value="ATPase domain of HSP90 chaperone/DNA topoisomerase II/histidine kinase"/>
    <property type="match status" value="1"/>
</dbReference>
<dbReference type="CDD" id="cd16922">
    <property type="entry name" value="HATPase_EvgS-ArcB-TorS-like"/>
    <property type="match status" value="1"/>
</dbReference>
<dbReference type="Pfam" id="PF02518">
    <property type="entry name" value="HATPase_c"/>
    <property type="match status" value="1"/>
</dbReference>
<dbReference type="SUPFAM" id="SSF55781">
    <property type="entry name" value="GAF domain-like"/>
    <property type="match status" value="2"/>
</dbReference>
<evidence type="ECO:0000259" key="8">
    <source>
        <dbReference type="PROSITE" id="PS50109"/>
    </source>
</evidence>
<dbReference type="Pfam" id="PF08447">
    <property type="entry name" value="PAS_3"/>
    <property type="match status" value="2"/>
</dbReference>
<dbReference type="PROSITE" id="PS50110">
    <property type="entry name" value="RESPONSE_REGULATORY"/>
    <property type="match status" value="1"/>
</dbReference>
<dbReference type="SMART" id="SM00448">
    <property type="entry name" value="REC"/>
    <property type="match status" value="1"/>
</dbReference>
<dbReference type="FunFam" id="3.30.565.10:FF:000010">
    <property type="entry name" value="Sensor histidine kinase RcsC"/>
    <property type="match status" value="1"/>
</dbReference>
<dbReference type="InterPro" id="IPR035965">
    <property type="entry name" value="PAS-like_dom_sf"/>
</dbReference>
<dbReference type="EMBL" id="LR828253">
    <property type="protein sequence ID" value="CAD0332466.1"/>
    <property type="molecule type" value="Genomic_DNA"/>
</dbReference>
<dbReference type="GO" id="GO:0005886">
    <property type="term" value="C:plasma membrane"/>
    <property type="evidence" value="ECO:0007669"/>
    <property type="project" value="TreeGrafter"/>
</dbReference>
<dbReference type="PANTHER" id="PTHR43047:SF72">
    <property type="entry name" value="OSMOSENSING HISTIDINE PROTEIN KINASE SLN1"/>
    <property type="match status" value="1"/>
</dbReference>
<dbReference type="Gene3D" id="3.30.565.10">
    <property type="entry name" value="Histidine kinase-like ATPase, C-terminal domain"/>
    <property type="match status" value="1"/>
</dbReference>
<dbReference type="InterPro" id="IPR001610">
    <property type="entry name" value="PAC"/>
</dbReference>
<dbReference type="Gene3D" id="3.30.450.20">
    <property type="entry name" value="PAS domain"/>
    <property type="match status" value="3"/>
</dbReference>
<dbReference type="InterPro" id="IPR013655">
    <property type="entry name" value="PAS_fold_3"/>
</dbReference>
<dbReference type="SUPFAM" id="SSF55785">
    <property type="entry name" value="PYP-like sensor domain (PAS domain)"/>
    <property type="match status" value="3"/>
</dbReference>
<feature type="domain" description="Response regulatory" evidence="9">
    <location>
        <begin position="1133"/>
        <end position="1251"/>
    </location>
</feature>
<evidence type="ECO:0000259" key="10">
    <source>
        <dbReference type="PROSITE" id="PS50112"/>
    </source>
</evidence>
<dbReference type="AlphaFoldDB" id="A0A6V7DDD6"/>
<dbReference type="InterPro" id="IPR011006">
    <property type="entry name" value="CheY-like_superfamily"/>
</dbReference>
<evidence type="ECO:0000313" key="12">
    <source>
        <dbReference type="EMBL" id="CAD0332475.1"/>
    </source>
</evidence>
<dbReference type="SMART" id="SM00086">
    <property type="entry name" value="PAC"/>
    <property type="match status" value="2"/>
</dbReference>
<dbReference type="EC" id="2.7.13.3" evidence="2"/>
<dbReference type="Pfam" id="PF13185">
    <property type="entry name" value="GAF_2"/>
    <property type="match status" value="1"/>
</dbReference>
<dbReference type="InterPro" id="IPR003594">
    <property type="entry name" value="HATPase_dom"/>
</dbReference>
<dbReference type="SMART" id="SM00387">
    <property type="entry name" value="HATPase_c"/>
    <property type="match status" value="1"/>
</dbReference>
<dbReference type="Pfam" id="PF00072">
    <property type="entry name" value="Response_reg"/>
    <property type="match status" value="1"/>
</dbReference>
<dbReference type="Pfam" id="PF00512">
    <property type="entry name" value="HisKA"/>
    <property type="match status" value="1"/>
</dbReference>
<dbReference type="InterPro" id="IPR036890">
    <property type="entry name" value="HATPase_C_sf"/>
</dbReference>
<dbReference type="PROSITE" id="PS50109">
    <property type="entry name" value="HIS_KIN"/>
    <property type="match status" value="1"/>
</dbReference>
<dbReference type="CDD" id="cd00130">
    <property type="entry name" value="PAS"/>
    <property type="match status" value="2"/>
</dbReference>
<keyword evidence="6" id="KW-0902">Two-component regulatory system</keyword>
<dbReference type="RefSeq" id="WP_046933152.1">
    <property type="nucleotide sequence ID" value="NZ_JAHLSO010000190.1"/>
</dbReference>
<dbReference type="InterPro" id="IPR000014">
    <property type="entry name" value="PAS"/>
</dbReference>
<dbReference type="SUPFAM" id="SSF47384">
    <property type="entry name" value="Homodimeric domain of signal transducing histidine kinase"/>
    <property type="match status" value="1"/>
</dbReference>